<dbReference type="InterPro" id="IPR029061">
    <property type="entry name" value="THDP-binding"/>
</dbReference>
<evidence type="ECO:0000313" key="6">
    <source>
        <dbReference type="Proteomes" id="UP000198324"/>
    </source>
</evidence>
<accession>A0A239CEK7</accession>
<dbReference type="RefSeq" id="WP_089275278.1">
    <property type="nucleotide sequence ID" value="NZ_FZOC01000008.1"/>
</dbReference>
<dbReference type="InterPro" id="IPR005475">
    <property type="entry name" value="Transketolase-like_Pyr-bd"/>
</dbReference>
<dbReference type="PANTHER" id="PTHR43257:SF2">
    <property type="entry name" value="PYRUVATE DEHYDROGENASE E1 COMPONENT SUBUNIT BETA"/>
    <property type="match status" value="1"/>
</dbReference>
<sequence>MPWTKIILDKGEALTELGQAGLRAATYCEALHEAHAQLLESDPSVFLLGEGLLEPSGAFGTVLGLPERFGPRRVMDIPLAENGMTGVAIGAALAGMRPIFIHMRVDFVPMCMDQLVNHAAKWCYMTGGRSHVPLVVRSIIGRGWGSAAQHSQGLHGLFAQIPGLKVVLPSTPYDAKGLLIAAVRDGNPVLSIEHRWLYANTGYVPEEMYEVPLGQGVVRRTGRDATIVAVSHMAWAAIRAANILAEEGIDVEVIDPRTVRPLDVELIRGSVERTGRLVVADVACPGGGVAAEIVASVAESGAVRKLKAPVRRVCFPDAPTPASPPLEAAYYPDHTHIAAAVRETMKA</sequence>
<evidence type="ECO:0000256" key="3">
    <source>
        <dbReference type="ARBA" id="ARBA00023052"/>
    </source>
</evidence>
<dbReference type="GO" id="GO:0016491">
    <property type="term" value="F:oxidoreductase activity"/>
    <property type="evidence" value="ECO:0007669"/>
    <property type="project" value="UniProtKB-KW"/>
</dbReference>
<dbReference type="InterPro" id="IPR033248">
    <property type="entry name" value="Transketolase_C"/>
</dbReference>
<dbReference type="FunFam" id="3.40.50.970:FF:000001">
    <property type="entry name" value="Pyruvate dehydrogenase E1 beta subunit"/>
    <property type="match status" value="1"/>
</dbReference>
<dbReference type="SUPFAM" id="SSF52922">
    <property type="entry name" value="TK C-terminal domain-like"/>
    <property type="match status" value="1"/>
</dbReference>
<evidence type="ECO:0000259" key="4">
    <source>
        <dbReference type="SMART" id="SM00861"/>
    </source>
</evidence>
<dbReference type="SMART" id="SM00861">
    <property type="entry name" value="Transket_pyr"/>
    <property type="match status" value="1"/>
</dbReference>
<reference evidence="5 6" key="1">
    <citation type="submission" date="2017-06" db="EMBL/GenBank/DDBJ databases">
        <authorList>
            <person name="Kim H.J."/>
            <person name="Triplett B.A."/>
        </authorList>
    </citation>
    <scope>NUCLEOTIDE SEQUENCE [LARGE SCALE GENOMIC DNA]</scope>
    <source>
        <strain evidence="5 6">DSM 13116</strain>
    </source>
</reference>
<dbReference type="Pfam" id="PF02780">
    <property type="entry name" value="Transketolase_C"/>
    <property type="match status" value="1"/>
</dbReference>
<dbReference type="Gene3D" id="3.40.50.970">
    <property type="match status" value="1"/>
</dbReference>
<keyword evidence="6" id="KW-1185">Reference proteome</keyword>
<feature type="domain" description="Transketolase-like pyrimidine-binding" evidence="4">
    <location>
        <begin position="25"/>
        <end position="200"/>
    </location>
</feature>
<dbReference type="Proteomes" id="UP000198324">
    <property type="component" value="Unassembled WGS sequence"/>
</dbReference>
<keyword evidence="5" id="KW-0670">Pyruvate</keyword>
<dbReference type="SUPFAM" id="SSF52518">
    <property type="entry name" value="Thiamin diphosphate-binding fold (THDP-binding)"/>
    <property type="match status" value="1"/>
</dbReference>
<dbReference type="CDD" id="cd07036">
    <property type="entry name" value="TPP_PYR_E1-PDHc-beta_like"/>
    <property type="match status" value="1"/>
</dbReference>
<dbReference type="OrthoDB" id="9780894at2"/>
<gene>
    <name evidence="5" type="ORF">SAMN04488503_3086</name>
</gene>
<evidence type="ECO:0000313" key="5">
    <source>
        <dbReference type="EMBL" id="SNS18665.1"/>
    </source>
</evidence>
<dbReference type="InterPro" id="IPR009014">
    <property type="entry name" value="Transketo_C/PFOR_II"/>
</dbReference>
<comment type="cofactor">
    <cofactor evidence="1">
        <name>thiamine diphosphate</name>
        <dbReference type="ChEBI" id="CHEBI:58937"/>
    </cofactor>
</comment>
<keyword evidence="3" id="KW-0786">Thiamine pyrophosphate</keyword>
<name>A0A239CEK7_9BACT</name>
<dbReference type="EMBL" id="FZOC01000008">
    <property type="protein sequence ID" value="SNS18665.1"/>
    <property type="molecule type" value="Genomic_DNA"/>
</dbReference>
<keyword evidence="2" id="KW-0560">Oxidoreductase</keyword>
<proteinExistence type="predicted"/>
<evidence type="ECO:0000256" key="1">
    <source>
        <dbReference type="ARBA" id="ARBA00001964"/>
    </source>
</evidence>
<dbReference type="Pfam" id="PF02779">
    <property type="entry name" value="Transket_pyr"/>
    <property type="match status" value="1"/>
</dbReference>
<evidence type="ECO:0000256" key="2">
    <source>
        <dbReference type="ARBA" id="ARBA00023002"/>
    </source>
</evidence>
<organism evidence="5 6">
    <name type="scientific">Humidesulfovibrio mexicanus</name>
    <dbReference type="NCBI Taxonomy" id="147047"/>
    <lineage>
        <taxon>Bacteria</taxon>
        <taxon>Pseudomonadati</taxon>
        <taxon>Thermodesulfobacteriota</taxon>
        <taxon>Desulfovibrionia</taxon>
        <taxon>Desulfovibrionales</taxon>
        <taxon>Desulfovibrionaceae</taxon>
        <taxon>Humidesulfovibrio</taxon>
    </lineage>
</organism>
<dbReference type="PANTHER" id="PTHR43257">
    <property type="entry name" value="PYRUVATE DEHYDROGENASE E1 COMPONENT BETA SUBUNIT"/>
    <property type="match status" value="1"/>
</dbReference>
<protein>
    <submittedName>
        <fullName evidence="5">Pyruvate dehydrogenase E1 component beta subunit</fullName>
    </submittedName>
</protein>
<dbReference type="AlphaFoldDB" id="A0A239CEK7"/>
<dbReference type="Gene3D" id="3.40.50.920">
    <property type="match status" value="1"/>
</dbReference>